<dbReference type="InterPro" id="IPR035901">
    <property type="entry name" value="GIY-YIG_endonuc_sf"/>
</dbReference>
<proteinExistence type="predicted"/>
<dbReference type="SUPFAM" id="SSF82771">
    <property type="entry name" value="GIY-YIG endonuclease"/>
    <property type="match status" value="1"/>
</dbReference>
<evidence type="ECO:0000313" key="3">
    <source>
        <dbReference type="Proteomes" id="UP000178632"/>
    </source>
</evidence>
<dbReference type="PROSITE" id="PS50164">
    <property type="entry name" value="GIY_YIG"/>
    <property type="match status" value="1"/>
</dbReference>
<evidence type="ECO:0000313" key="2">
    <source>
        <dbReference type="EMBL" id="OGZ75536.1"/>
    </source>
</evidence>
<feature type="domain" description="GIY-YIG" evidence="1">
    <location>
        <begin position="1"/>
        <end position="77"/>
    </location>
</feature>
<dbReference type="Proteomes" id="UP000178632">
    <property type="component" value="Unassembled WGS sequence"/>
</dbReference>
<name>A0A1G2IL61_9BACT</name>
<accession>A0A1G2IL61</accession>
<protein>
    <recommendedName>
        <fullName evidence="1">GIY-YIG domain-containing protein</fullName>
    </recommendedName>
</protein>
<comment type="caution">
    <text evidence="2">The sequence shown here is derived from an EMBL/GenBank/DDBJ whole genome shotgun (WGS) entry which is preliminary data.</text>
</comment>
<sequence>MFYVYVLKSEKDKRHYISFSTDLKLRYKEHCDGKVRATFYRRPLVLVYYETYNSREIAQRRERQLKSGKDHMALIERLKIKK</sequence>
<dbReference type="Gene3D" id="3.40.1440.10">
    <property type="entry name" value="GIY-YIG endonuclease"/>
    <property type="match status" value="1"/>
</dbReference>
<organism evidence="2 3">
    <name type="scientific">Candidatus Staskawiczbacteria bacterium RIFCSPLOWO2_12_FULL_37_15</name>
    <dbReference type="NCBI Taxonomy" id="1802218"/>
    <lineage>
        <taxon>Bacteria</taxon>
        <taxon>Candidatus Staskawicziibacteriota</taxon>
    </lineage>
</organism>
<dbReference type="Pfam" id="PF01541">
    <property type="entry name" value="GIY-YIG"/>
    <property type="match status" value="1"/>
</dbReference>
<dbReference type="EMBL" id="MHPE01000047">
    <property type="protein sequence ID" value="OGZ75536.1"/>
    <property type="molecule type" value="Genomic_DNA"/>
</dbReference>
<reference evidence="2 3" key="1">
    <citation type="journal article" date="2016" name="Nat. Commun.">
        <title>Thousands of microbial genomes shed light on interconnected biogeochemical processes in an aquifer system.</title>
        <authorList>
            <person name="Anantharaman K."/>
            <person name="Brown C.T."/>
            <person name="Hug L.A."/>
            <person name="Sharon I."/>
            <person name="Castelle C.J."/>
            <person name="Probst A.J."/>
            <person name="Thomas B.C."/>
            <person name="Singh A."/>
            <person name="Wilkins M.J."/>
            <person name="Karaoz U."/>
            <person name="Brodie E.L."/>
            <person name="Williams K.H."/>
            <person name="Hubbard S.S."/>
            <person name="Banfield J.F."/>
        </authorList>
    </citation>
    <scope>NUCLEOTIDE SEQUENCE [LARGE SCALE GENOMIC DNA]</scope>
</reference>
<gene>
    <name evidence="2" type="ORF">A3G45_01025</name>
</gene>
<dbReference type="AlphaFoldDB" id="A0A1G2IL61"/>
<evidence type="ECO:0000259" key="1">
    <source>
        <dbReference type="PROSITE" id="PS50164"/>
    </source>
</evidence>
<dbReference type="InterPro" id="IPR000305">
    <property type="entry name" value="GIY-YIG_endonuc"/>
</dbReference>